<accession>A0ABQ9YT55</accession>
<evidence type="ECO:0000313" key="2">
    <source>
        <dbReference type="EMBL" id="KAK4003824.1"/>
    </source>
</evidence>
<feature type="region of interest" description="Disordered" evidence="1">
    <location>
        <begin position="122"/>
        <end position="168"/>
    </location>
</feature>
<gene>
    <name evidence="2" type="ORF">OUZ56_005576</name>
</gene>
<dbReference type="Proteomes" id="UP001234178">
    <property type="component" value="Unassembled WGS sequence"/>
</dbReference>
<organism evidence="2 3">
    <name type="scientific">Daphnia magna</name>
    <dbReference type="NCBI Taxonomy" id="35525"/>
    <lineage>
        <taxon>Eukaryota</taxon>
        <taxon>Metazoa</taxon>
        <taxon>Ecdysozoa</taxon>
        <taxon>Arthropoda</taxon>
        <taxon>Crustacea</taxon>
        <taxon>Branchiopoda</taxon>
        <taxon>Diplostraca</taxon>
        <taxon>Cladocera</taxon>
        <taxon>Anomopoda</taxon>
        <taxon>Daphniidae</taxon>
        <taxon>Daphnia</taxon>
    </lineage>
</organism>
<protein>
    <submittedName>
        <fullName evidence="2">Uncharacterized protein</fullName>
    </submittedName>
</protein>
<keyword evidence="3" id="KW-1185">Reference proteome</keyword>
<sequence length="192" mass="21846">MMKSVHIWNLSSAHNELTSSTDEVAKSCKMVSNTINNGKFYIVNLITQEGQYVAVIPDFWFFDDSCYYPNTGGDIAASKRKQPERSWTHYKCSYRGEFESFKEARRRLPRAVEFSDLNTASEADDNMYGRGKRKKRPLQVYSPAEDSASEEDNISDTENNTVTLPPVPRNFAASFTKSLLQSNNNLQDSQSQ</sequence>
<proteinExistence type="predicted"/>
<dbReference type="PANTHER" id="PTHR34153:SF2">
    <property type="entry name" value="SI:CH211-262H13.3-RELATED"/>
    <property type="match status" value="1"/>
</dbReference>
<reference evidence="2 3" key="1">
    <citation type="journal article" date="2023" name="Nucleic Acids Res.">
        <title>The hologenome of Daphnia magna reveals possible DNA methylation and microbiome-mediated evolution of the host genome.</title>
        <authorList>
            <person name="Chaturvedi A."/>
            <person name="Li X."/>
            <person name="Dhandapani V."/>
            <person name="Marshall H."/>
            <person name="Kissane S."/>
            <person name="Cuenca-Cambronero M."/>
            <person name="Asole G."/>
            <person name="Calvet F."/>
            <person name="Ruiz-Romero M."/>
            <person name="Marangio P."/>
            <person name="Guigo R."/>
            <person name="Rago D."/>
            <person name="Mirbahai L."/>
            <person name="Eastwood N."/>
            <person name="Colbourne J.K."/>
            <person name="Zhou J."/>
            <person name="Mallon E."/>
            <person name="Orsini L."/>
        </authorList>
    </citation>
    <scope>NUCLEOTIDE SEQUENCE [LARGE SCALE GENOMIC DNA]</scope>
    <source>
        <strain evidence="2">LRV0_1</strain>
    </source>
</reference>
<dbReference type="PANTHER" id="PTHR34153">
    <property type="entry name" value="SI:CH211-262H13.3-RELATED-RELATED"/>
    <property type="match status" value="1"/>
</dbReference>
<evidence type="ECO:0000256" key="1">
    <source>
        <dbReference type="SAM" id="MobiDB-lite"/>
    </source>
</evidence>
<evidence type="ECO:0000313" key="3">
    <source>
        <dbReference type="Proteomes" id="UP001234178"/>
    </source>
</evidence>
<name>A0ABQ9YT55_9CRUS</name>
<dbReference type="EMBL" id="JAOYFB010000001">
    <property type="protein sequence ID" value="KAK4003824.1"/>
    <property type="molecule type" value="Genomic_DNA"/>
</dbReference>
<comment type="caution">
    <text evidence="2">The sequence shown here is derived from an EMBL/GenBank/DDBJ whole genome shotgun (WGS) entry which is preliminary data.</text>
</comment>